<keyword evidence="1" id="KW-0862">Zinc</keyword>
<keyword evidence="4" id="KW-0238">DNA-binding</keyword>
<name>A0AAJ0FQI3_9HYPO</name>
<protein>
    <submittedName>
        <fullName evidence="4">DNA-binding transcription factor</fullName>
    </submittedName>
</protein>
<evidence type="ECO:0000313" key="5">
    <source>
        <dbReference type="Proteomes" id="UP001251528"/>
    </source>
</evidence>
<organism evidence="4 5">
    <name type="scientific">Conoideocrella luteorostrata</name>
    <dbReference type="NCBI Taxonomy" id="1105319"/>
    <lineage>
        <taxon>Eukaryota</taxon>
        <taxon>Fungi</taxon>
        <taxon>Dikarya</taxon>
        <taxon>Ascomycota</taxon>
        <taxon>Pezizomycotina</taxon>
        <taxon>Sordariomycetes</taxon>
        <taxon>Hypocreomycetidae</taxon>
        <taxon>Hypocreales</taxon>
        <taxon>Clavicipitaceae</taxon>
        <taxon>Conoideocrella</taxon>
    </lineage>
</organism>
<dbReference type="PROSITE" id="PS50157">
    <property type="entry name" value="ZINC_FINGER_C2H2_2"/>
    <property type="match status" value="1"/>
</dbReference>
<keyword evidence="5" id="KW-1185">Reference proteome</keyword>
<dbReference type="EMBL" id="JASWJB010000234">
    <property type="protein sequence ID" value="KAK2592977.1"/>
    <property type="molecule type" value="Genomic_DNA"/>
</dbReference>
<dbReference type="InterPro" id="IPR013087">
    <property type="entry name" value="Znf_C2H2_type"/>
</dbReference>
<dbReference type="Proteomes" id="UP001251528">
    <property type="component" value="Unassembled WGS sequence"/>
</dbReference>
<evidence type="ECO:0000256" key="1">
    <source>
        <dbReference type="PROSITE-ProRule" id="PRU00042"/>
    </source>
</evidence>
<accession>A0AAJ0FQI3</accession>
<sequence length="223" mass="24613">MQVSANKQRPHYRNSPTAEPIPPTNSRISRGKGRSRHGACGDSSTRQRESTPKRHGDFVCSGKLESGRSWGCGKRFTRVDDFAHHVRSSTGRKCIQGLYDEELAKKSLWLDPSIRQSSADSMFLEDDISMKPVAGTGTGDPQVPLIQTSSLSSLFPQFDNFESVHSSPTEADVLSSDFFMDLLGAGSMQYDEDVHMAVPGASYASWWQSYRSAMSATENHNCV</sequence>
<evidence type="ECO:0000256" key="2">
    <source>
        <dbReference type="SAM" id="MobiDB-lite"/>
    </source>
</evidence>
<comment type="caution">
    <text evidence="4">The sequence shown here is derived from an EMBL/GenBank/DDBJ whole genome shotgun (WGS) entry which is preliminary data.</text>
</comment>
<keyword evidence="1" id="KW-0863">Zinc-finger</keyword>
<gene>
    <name evidence="4" type="primary">CRZ1_3</name>
    <name evidence="4" type="ORF">QQS21_009305</name>
</gene>
<dbReference type="AlphaFoldDB" id="A0AAJ0FQI3"/>
<dbReference type="GO" id="GO:0008270">
    <property type="term" value="F:zinc ion binding"/>
    <property type="evidence" value="ECO:0007669"/>
    <property type="project" value="UniProtKB-KW"/>
</dbReference>
<dbReference type="GO" id="GO:0003677">
    <property type="term" value="F:DNA binding"/>
    <property type="evidence" value="ECO:0007669"/>
    <property type="project" value="UniProtKB-KW"/>
</dbReference>
<feature type="region of interest" description="Disordered" evidence="2">
    <location>
        <begin position="1"/>
        <end position="57"/>
    </location>
</feature>
<evidence type="ECO:0000259" key="3">
    <source>
        <dbReference type="PROSITE" id="PS50157"/>
    </source>
</evidence>
<keyword evidence="1" id="KW-0479">Metal-binding</keyword>
<feature type="compositionally biased region" description="Basic and acidic residues" evidence="2">
    <location>
        <begin position="45"/>
        <end position="57"/>
    </location>
</feature>
<proteinExistence type="predicted"/>
<reference evidence="4" key="1">
    <citation type="submission" date="2023-06" db="EMBL/GenBank/DDBJ databases">
        <title>Conoideocrella luteorostrata (Hypocreales: Clavicipitaceae), a potential biocontrol fungus for elongate hemlock scale in United States Christmas tree production areas.</title>
        <authorList>
            <person name="Barrett H."/>
            <person name="Lovett B."/>
            <person name="Macias A.M."/>
            <person name="Stajich J.E."/>
            <person name="Kasson M.T."/>
        </authorList>
    </citation>
    <scope>NUCLEOTIDE SEQUENCE</scope>
    <source>
        <strain evidence="4">ARSEF 14590</strain>
    </source>
</reference>
<feature type="domain" description="C2H2-type" evidence="3">
    <location>
        <begin position="58"/>
        <end position="94"/>
    </location>
</feature>
<evidence type="ECO:0000313" key="4">
    <source>
        <dbReference type="EMBL" id="KAK2592977.1"/>
    </source>
</evidence>